<reference evidence="1 2" key="1">
    <citation type="submission" date="2018-09" db="EMBL/GenBank/DDBJ databases">
        <title>The draft genome of Acinetobacter spp. strains.</title>
        <authorList>
            <person name="Qin J."/>
            <person name="Feng Y."/>
            <person name="Zong Z."/>
        </authorList>
    </citation>
    <scope>NUCLEOTIDE SEQUENCE [LARGE SCALE GENOMIC DNA]</scope>
    <source>
        <strain evidence="1 2">WCHAc060115</strain>
    </source>
</reference>
<evidence type="ECO:0000313" key="1">
    <source>
        <dbReference type="EMBL" id="RKG36688.1"/>
    </source>
</evidence>
<name>A0A3A8ER57_9GAMM</name>
<sequence length="75" mass="8714">MYTTYISTHISKNQQLRQLCPIQTSIAFCLNQLRMAQIHFLNLGNLIICPEYNCILIFQTKLLIRIDTLSKSPQT</sequence>
<organism evidence="1 2">
    <name type="scientific">Acinetobacter rongchengensis</name>
    <dbReference type="NCBI Taxonomy" id="2419601"/>
    <lineage>
        <taxon>Bacteria</taxon>
        <taxon>Pseudomonadati</taxon>
        <taxon>Pseudomonadota</taxon>
        <taxon>Gammaproteobacteria</taxon>
        <taxon>Moraxellales</taxon>
        <taxon>Moraxellaceae</taxon>
        <taxon>Acinetobacter</taxon>
    </lineage>
</organism>
<protein>
    <submittedName>
        <fullName evidence="1">Uncharacterized protein</fullName>
    </submittedName>
</protein>
<evidence type="ECO:0000313" key="2">
    <source>
        <dbReference type="Proteomes" id="UP000280405"/>
    </source>
</evidence>
<comment type="caution">
    <text evidence="1">The sequence shown here is derived from an EMBL/GenBank/DDBJ whole genome shotgun (WGS) entry which is preliminary data.</text>
</comment>
<proteinExistence type="predicted"/>
<keyword evidence="2" id="KW-1185">Reference proteome</keyword>
<dbReference type="AlphaFoldDB" id="A0A3A8ER57"/>
<dbReference type="OrthoDB" id="6712860at2"/>
<dbReference type="RefSeq" id="WP_120384798.1">
    <property type="nucleotide sequence ID" value="NZ_RAXT01000037.1"/>
</dbReference>
<dbReference type="EMBL" id="RAXT01000037">
    <property type="protein sequence ID" value="RKG36688.1"/>
    <property type="molecule type" value="Genomic_DNA"/>
</dbReference>
<dbReference type="Proteomes" id="UP000280405">
    <property type="component" value="Unassembled WGS sequence"/>
</dbReference>
<accession>A0A3A8ER57</accession>
<gene>
    <name evidence="1" type="ORF">D7V20_13965</name>
</gene>